<accession>A0A166BDL3</accession>
<dbReference type="GO" id="GO:0000287">
    <property type="term" value="F:magnesium ion binding"/>
    <property type="evidence" value="ECO:0007669"/>
    <property type="project" value="UniProtKB-UniRule"/>
</dbReference>
<reference evidence="7 8" key="1">
    <citation type="submission" date="2016-04" db="EMBL/GenBank/DDBJ databases">
        <title>Genome sequence of Methanobrevibacter curvatus DSM 11111.</title>
        <authorList>
            <person name="Poehlein A."/>
            <person name="Seedorf H."/>
            <person name="Daniel R."/>
        </authorList>
    </citation>
    <scope>NUCLEOTIDE SEQUENCE [LARGE SCALE GENOMIC DNA]</scope>
    <source>
        <strain evidence="7 8">DSM 11111</strain>
    </source>
</reference>
<comment type="function">
    <text evidence="5">Catalyzes the transfer of diphosphate from ATP to 6-hydroxymethyl-7,8-dihydropterin (6-HMD), leading to 6-hydroxymethyl-7,8-dihydropterin diphosphate (6-HMDP).</text>
</comment>
<dbReference type="EMBL" id="LWMV01000154">
    <property type="protein sequence ID" value="KZX13191.1"/>
    <property type="molecule type" value="Genomic_DNA"/>
</dbReference>
<comment type="caution">
    <text evidence="7">The sequence shown here is derived from an EMBL/GenBank/DDBJ whole genome shotgun (WGS) entry which is preliminary data.</text>
</comment>
<keyword evidence="5" id="KW-0460">Magnesium</keyword>
<dbReference type="PANTHER" id="PTHR39648">
    <property type="entry name" value="6-HYDROXYMETHYL-7,8-DIHYDROPTERIN PYROPHOSPHOKINASE"/>
    <property type="match status" value="1"/>
</dbReference>
<feature type="domain" description="6-hydroxymethylpterin diphosphokinase MptE-like" evidence="6">
    <location>
        <begin position="57"/>
        <end position="206"/>
    </location>
</feature>
<keyword evidence="2 5" id="KW-0547">Nucleotide-binding</keyword>
<keyword evidence="8" id="KW-1185">Reference proteome</keyword>
<evidence type="ECO:0000256" key="5">
    <source>
        <dbReference type="HAMAP-Rule" id="MF_02131"/>
    </source>
</evidence>
<keyword evidence="1 5" id="KW-0808">Transferase</keyword>
<dbReference type="InterPro" id="IPR027510">
    <property type="entry name" value="HMPDK_MptE"/>
</dbReference>
<evidence type="ECO:0000256" key="1">
    <source>
        <dbReference type="ARBA" id="ARBA00022679"/>
    </source>
</evidence>
<organism evidence="7 8">
    <name type="scientific">Methanobrevibacter curvatus</name>
    <dbReference type="NCBI Taxonomy" id="49547"/>
    <lineage>
        <taxon>Archaea</taxon>
        <taxon>Methanobacteriati</taxon>
        <taxon>Methanobacteriota</taxon>
        <taxon>Methanomada group</taxon>
        <taxon>Methanobacteria</taxon>
        <taxon>Methanobacteriales</taxon>
        <taxon>Methanobacteriaceae</taxon>
        <taxon>Methanobrevibacter</taxon>
    </lineage>
</organism>
<dbReference type="Pfam" id="PF01973">
    <property type="entry name" value="MptE-like"/>
    <property type="match status" value="1"/>
</dbReference>
<dbReference type="GO" id="GO:0003848">
    <property type="term" value="F:2-amino-4-hydroxy-6-hydroxymethyldihydropteridine diphosphokinase activity"/>
    <property type="evidence" value="ECO:0007669"/>
    <property type="project" value="UniProtKB-UniRule"/>
</dbReference>
<evidence type="ECO:0000313" key="8">
    <source>
        <dbReference type="Proteomes" id="UP000077245"/>
    </source>
</evidence>
<evidence type="ECO:0000256" key="2">
    <source>
        <dbReference type="ARBA" id="ARBA00022741"/>
    </source>
</evidence>
<dbReference type="PATRIC" id="fig|49547.3.peg.778"/>
<dbReference type="GO" id="GO:0009229">
    <property type="term" value="P:thiamine diphosphate biosynthetic process"/>
    <property type="evidence" value="ECO:0007669"/>
    <property type="project" value="InterPro"/>
</dbReference>
<dbReference type="STRING" id="49547.MBCUR_07180"/>
<protein>
    <recommendedName>
        <fullName evidence="5">6-hydroxymethyl-7,8-dihydropterin pyrophosphokinase</fullName>
        <shortName evidence="5">HPPK</shortName>
        <ecNumber evidence="5">2.7.6.3</ecNumber>
    </recommendedName>
    <alternativeName>
        <fullName evidence="5">2-amino-4-hydroxy-6-hydroxymethyldihydropteridine pyrophosphokinase</fullName>
    </alternativeName>
    <alternativeName>
        <fullName evidence="5">6-hydroxymethyl-7,8-dihydropterin diphosphokinase</fullName>
        <shortName evidence="5">6-HMPDK</shortName>
    </alternativeName>
    <alternativeName>
        <fullName evidence="5">7,8-dihydro-6-hydroxymethylpterin diphosphokinase</fullName>
    </alternativeName>
    <alternativeName>
        <fullName evidence="5">7,8-dihydro-6-hydroxymethylpterin pyrophosphokinase</fullName>
        <shortName evidence="5">PPPK</shortName>
    </alternativeName>
</protein>
<dbReference type="SUPFAM" id="SSF63999">
    <property type="entry name" value="Thiamin pyrophosphokinase, catalytic domain"/>
    <property type="match status" value="1"/>
</dbReference>
<evidence type="ECO:0000313" key="7">
    <source>
        <dbReference type="EMBL" id="KZX13191.1"/>
    </source>
</evidence>
<proteinExistence type="inferred from homology"/>
<dbReference type="InterPro" id="IPR036759">
    <property type="entry name" value="TPK_catalytic_sf"/>
</dbReference>
<evidence type="ECO:0000256" key="3">
    <source>
        <dbReference type="ARBA" id="ARBA00022777"/>
    </source>
</evidence>
<dbReference type="GO" id="GO:0004788">
    <property type="term" value="F:thiamine diphosphokinase activity"/>
    <property type="evidence" value="ECO:0007669"/>
    <property type="project" value="InterPro"/>
</dbReference>
<evidence type="ECO:0000259" key="6">
    <source>
        <dbReference type="Pfam" id="PF01973"/>
    </source>
</evidence>
<comment type="cofactor">
    <cofactor evidence="5">
        <name>Mg(2+)</name>
        <dbReference type="ChEBI" id="CHEBI:18420"/>
    </cofactor>
</comment>
<dbReference type="UniPathway" id="UPA00065"/>
<sequence length="253" mass="28775">MKNKNIVMKFEIWLNYYNKILDDFGFLREGDEKSAILLNEILSKDNFYSLDFLKTYIDESTDEKTTFIVFGAGPSIKKHIKKFKELLNNSKSFENFFIISADGATTALLEDGVIPDIVVSDLDGKMEDLLSANEKGSIFVIHAHGNNHDLIKEYGNTFNKSIGTTQSKPFGKLYNFGGFTDGDRAVFLAVELYAKKILLGGFDFGNYVSKYSRPNIAKDIEVADDVKRKKLKYAKELIDWIASNEDVDIQYIY</sequence>
<keyword evidence="4 5" id="KW-0067">ATP-binding</keyword>
<comment type="similarity">
    <text evidence="5">Belongs to the archaeal 6-HMPDK family.</text>
</comment>
<dbReference type="GO" id="GO:2001118">
    <property type="term" value="P:tetrahydromethanopterin biosynthetic process"/>
    <property type="evidence" value="ECO:0007669"/>
    <property type="project" value="UniProtKB-UniRule"/>
</dbReference>
<dbReference type="InterPro" id="IPR002826">
    <property type="entry name" value="MptE-like"/>
</dbReference>
<dbReference type="GO" id="GO:0016301">
    <property type="term" value="F:kinase activity"/>
    <property type="evidence" value="ECO:0007669"/>
    <property type="project" value="UniProtKB-KW"/>
</dbReference>
<dbReference type="EC" id="2.7.6.3" evidence="5"/>
<dbReference type="GO" id="GO:0005524">
    <property type="term" value="F:ATP binding"/>
    <property type="evidence" value="ECO:0007669"/>
    <property type="project" value="UniProtKB-UniRule"/>
</dbReference>
<keyword evidence="3 5" id="KW-0418">Kinase</keyword>
<evidence type="ECO:0000256" key="4">
    <source>
        <dbReference type="ARBA" id="ARBA00022840"/>
    </source>
</evidence>
<dbReference type="PANTHER" id="PTHR39648:SF1">
    <property type="entry name" value="6-HYDROXYMETHYL-7,8-DIHYDROPTERIN PYROPHOSPHOKINASE"/>
    <property type="match status" value="1"/>
</dbReference>
<comment type="pathway">
    <text evidence="5">Cofactor biosynthesis; 5,6,7,8-tetrahydromethanopterin biosynthesis.</text>
</comment>
<name>A0A166BDL3_9EURY</name>
<dbReference type="Proteomes" id="UP000077245">
    <property type="component" value="Unassembled WGS sequence"/>
</dbReference>
<comment type="catalytic activity">
    <reaction evidence="5">
        <text>6-hydroxymethyl-7,8-dihydropterin + ATP = (7,8-dihydropterin-6-yl)methyl diphosphate + AMP + H(+)</text>
        <dbReference type="Rhea" id="RHEA:11412"/>
        <dbReference type="ChEBI" id="CHEBI:15378"/>
        <dbReference type="ChEBI" id="CHEBI:30616"/>
        <dbReference type="ChEBI" id="CHEBI:44841"/>
        <dbReference type="ChEBI" id="CHEBI:72950"/>
        <dbReference type="ChEBI" id="CHEBI:456215"/>
        <dbReference type="EC" id="2.7.6.3"/>
    </reaction>
</comment>
<gene>
    <name evidence="5" type="primary">mptE</name>
    <name evidence="7" type="ORF">MBCUR_07180</name>
</gene>
<dbReference type="HAMAP" id="MF_02131">
    <property type="entry name" value="HMPDK_arch"/>
    <property type="match status" value="1"/>
</dbReference>
<dbReference type="AlphaFoldDB" id="A0A166BDL3"/>